<sequence length="80" mass="9207">MGRRWTDSRDNHKILHCTTNIAHTQLDGFHPKPKERSWTTLKKLDLIPSYSPSIDTRIFDPLRNLHTHHHGCAAPHGVPP</sequence>
<accession>A0A0C9YBV4</accession>
<evidence type="ECO:0000313" key="1">
    <source>
        <dbReference type="EMBL" id="KIK22235.1"/>
    </source>
</evidence>
<keyword evidence="2" id="KW-1185">Reference proteome</keyword>
<feature type="non-terminal residue" evidence="1">
    <location>
        <position position="80"/>
    </location>
</feature>
<reference evidence="1 2" key="1">
    <citation type="submission" date="2014-04" db="EMBL/GenBank/DDBJ databases">
        <authorList>
            <consortium name="DOE Joint Genome Institute"/>
            <person name="Kuo A."/>
            <person name="Kohler A."/>
            <person name="Costa M.D."/>
            <person name="Nagy L.G."/>
            <person name="Floudas D."/>
            <person name="Copeland A."/>
            <person name="Barry K.W."/>
            <person name="Cichocki N."/>
            <person name="Veneault-Fourrey C."/>
            <person name="LaButti K."/>
            <person name="Lindquist E.A."/>
            <person name="Lipzen A."/>
            <person name="Lundell T."/>
            <person name="Morin E."/>
            <person name="Murat C."/>
            <person name="Sun H."/>
            <person name="Tunlid A."/>
            <person name="Henrissat B."/>
            <person name="Grigoriev I.V."/>
            <person name="Hibbett D.S."/>
            <person name="Martin F."/>
            <person name="Nordberg H.P."/>
            <person name="Cantor M.N."/>
            <person name="Hua S.X."/>
        </authorList>
    </citation>
    <scope>NUCLEOTIDE SEQUENCE [LARGE SCALE GENOMIC DNA]</scope>
    <source>
        <strain evidence="1 2">441</strain>
    </source>
</reference>
<name>A0A0C9YBV4_9AGAM</name>
<proteinExistence type="predicted"/>
<reference evidence="2" key="2">
    <citation type="submission" date="2015-01" db="EMBL/GenBank/DDBJ databases">
        <title>Evolutionary Origins and Diversification of the Mycorrhizal Mutualists.</title>
        <authorList>
            <consortium name="DOE Joint Genome Institute"/>
            <consortium name="Mycorrhizal Genomics Consortium"/>
            <person name="Kohler A."/>
            <person name="Kuo A."/>
            <person name="Nagy L.G."/>
            <person name="Floudas D."/>
            <person name="Copeland A."/>
            <person name="Barry K.W."/>
            <person name="Cichocki N."/>
            <person name="Veneault-Fourrey C."/>
            <person name="LaButti K."/>
            <person name="Lindquist E.A."/>
            <person name="Lipzen A."/>
            <person name="Lundell T."/>
            <person name="Morin E."/>
            <person name="Murat C."/>
            <person name="Riley R."/>
            <person name="Ohm R."/>
            <person name="Sun H."/>
            <person name="Tunlid A."/>
            <person name="Henrissat B."/>
            <person name="Grigoriev I.V."/>
            <person name="Hibbett D.S."/>
            <person name="Martin F."/>
        </authorList>
    </citation>
    <scope>NUCLEOTIDE SEQUENCE [LARGE SCALE GENOMIC DNA]</scope>
    <source>
        <strain evidence="2">441</strain>
    </source>
</reference>
<dbReference type="AlphaFoldDB" id="A0A0C9YBV4"/>
<dbReference type="EMBL" id="KN833742">
    <property type="protein sequence ID" value="KIK22235.1"/>
    <property type="molecule type" value="Genomic_DNA"/>
</dbReference>
<gene>
    <name evidence="1" type="ORF">PISMIDRAFT_680574</name>
</gene>
<dbReference type="Proteomes" id="UP000054018">
    <property type="component" value="Unassembled WGS sequence"/>
</dbReference>
<evidence type="ECO:0000313" key="2">
    <source>
        <dbReference type="Proteomes" id="UP000054018"/>
    </source>
</evidence>
<organism evidence="1 2">
    <name type="scientific">Pisolithus microcarpus 441</name>
    <dbReference type="NCBI Taxonomy" id="765257"/>
    <lineage>
        <taxon>Eukaryota</taxon>
        <taxon>Fungi</taxon>
        <taxon>Dikarya</taxon>
        <taxon>Basidiomycota</taxon>
        <taxon>Agaricomycotina</taxon>
        <taxon>Agaricomycetes</taxon>
        <taxon>Agaricomycetidae</taxon>
        <taxon>Boletales</taxon>
        <taxon>Sclerodermatineae</taxon>
        <taxon>Pisolithaceae</taxon>
        <taxon>Pisolithus</taxon>
    </lineage>
</organism>
<dbReference type="HOGENOM" id="CLU_2596661_0_0_1"/>
<protein>
    <submittedName>
        <fullName evidence="1">Unplaced genomic scaffold scaffold_58, whole genome shotgun sequence</fullName>
    </submittedName>
</protein>